<dbReference type="InterPro" id="IPR050309">
    <property type="entry name" value="Type-B_Carboxylest/Lipase"/>
</dbReference>
<evidence type="ECO:0000259" key="2">
    <source>
        <dbReference type="Pfam" id="PF00135"/>
    </source>
</evidence>
<dbReference type="InterPro" id="IPR029058">
    <property type="entry name" value="AB_hydrolase_fold"/>
</dbReference>
<dbReference type="InterPro" id="IPR002018">
    <property type="entry name" value="CarbesteraseB"/>
</dbReference>
<dbReference type="Gene3D" id="3.40.50.1820">
    <property type="entry name" value="alpha/beta hydrolase"/>
    <property type="match status" value="1"/>
</dbReference>
<organism evidence="3 4">
    <name type="scientific">Diplogelasinospora grovesii</name>
    <dbReference type="NCBI Taxonomy" id="303347"/>
    <lineage>
        <taxon>Eukaryota</taxon>
        <taxon>Fungi</taxon>
        <taxon>Dikarya</taxon>
        <taxon>Ascomycota</taxon>
        <taxon>Pezizomycotina</taxon>
        <taxon>Sordariomycetes</taxon>
        <taxon>Sordariomycetidae</taxon>
        <taxon>Sordariales</taxon>
        <taxon>Diplogelasinosporaceae</taxon>
        <taxon>Diplogelasinospora</taxon>
    </lineage>
</organism>
<dbReference type="Proteomes" id="UP001303473">
    <property type="component" value="Unassembled WGS sequence"/>
</dbReference>
<name>A0AAN6N1D4_9PEZI</name>
<accession>A0AAN6N1D4</accession>
<evidence type="ECO:0000256" key="1">
    <source>
        <dbReference type="SAM" id="MobiDB-lite"/>
    </source>
</evidence>
<comment type="caution">
    <text evidence="3">The sequence shown here is derived from an EMBL/GenBank/DDBJ whole genome shotgun (WGS) entry which is preliminary data.</text>
</comment>
<dbReference type="AlphaFoldDB" id="A0AAN6N1D4"/>
<feature type="compositionally biased region" description="Low complexity" evidence="1">
    <location>
        <begin position="133"/>
        <end position="155"/>
    </location>
</feature>
<dbReference type="EMBL" id="MU853896">
    <property type="protein sequence ID" value="KAK3936038.1"/>
    <property type="molecule type" value="Genomic_DNA"/>
</dbReference>
<keyword evidence="3" id="KW-0378">Hydrolase</keyword>
<dbReference type="GO" id="GO:0016787">
    <property type="term" value="F:hydrolase activity"/>
    <property type="evidence" value="ECO:0007669"/>
    <property type="project" value="UniProtKB-KW"/>
</dbReference>
<dbReference type="SUPFAM" id="SSF53474">
    <property type="entry name" value="alpha/beta-Hydrolases"/>
    <property type="match status" value="1"/>
</dbReference>
<evidence type="ECO:0000313" key="3">
    <source>
        <dbReference type="EMBL" id="KAK3936038.1"/>
    </source>
</evidence>
<keyword evidence="4" id="KW-1185">Reference proteome</keyword>
<evidence type="ECO:0000313" key="4">
    <source>
        <dbReference type="Proteomes" id="UP001303473"/>
    </source>
</evidence>
<dbReference type="PANTHER" id="PTHR11559">
    <property type="entry name" value="CARBOXYLESTERASE"/>
    <property type="match status" value="1"/>
</dbReference>
<gene>
    <name evidence="3" type="ORF">QBC46DRAFT_357785</name>
</gene>
<dbReference type="Pfam" id="PF00135">
    <property type="entry name" value="COesterase"/>
    <property type="match status" value="1"/>
</dbReference>
<proteinExistence type="predicted"/>
<reference evidence="4" key="1">
    <citation type="journal article" date="2023" name="Mol. Phylogenet. Evol.">
        <title>Genome-scale phylogeny and comparative genomics of the fungal order Sordariales.</title>
        <authorList>
            <person name="Hensen N."/>
            <person name="Bonometti L."/>
            <person name="Westerberg I."/>
            <person name="Brannstrom I.O."/>
            <person name="Guillou S."/>
            <person name="Cros-Aarteil S."/>
            <person name="Calhoun S."/>
            <person name="Haridas S."/>
            <person name="Kuo A."/>
            <person name="Mondo S."/>
            <person name="Pangilinan J."/>
            <person name="Riley R."/>
            <person name="LaButti K."/>
            <person name="Andreopoulos B."/>
            <person name="Lipzen A."/>
            <person name="Chen C."/>
            <person name="Yan M."/>
            <person name="Daum C."/>
            <person name="Ng V."/>
            <person name="Clum A."/>
            <person name="Steindorff A."/>
            <person name="Ohm R.A."/>
            <person name="Martin F."/>
            <person name="Silar P."/>
            <person name="Natvig D.O."/>
            <person name="Lalanne C."/>
            <person name="Gautier V."/>
            <person name="Ament-Velasquez S.L."/>
            <person name="Kruys A."/>
            <person name="Hutchinson M.I."/>
            <person name="Powell A.J."/>
            <person name="Barry K."/>
            <person name="Miller A.N."/>
            <person name="Grigoriev I.V."/>
            <person name="Debuchy R."/>
            <person name="Gladieux P."/>
            <person name="Hiltunen Thoren M."/>
            <person name="Johannesson H."/>
        </authorList>
    </citation>
    <scope>NUCLEOTIDE SEQUENCE [LARGE SCALE GENOMIC DNA]</scope>
    <source>
        <strain evidence="4">CBS 340.73</strain>
    </source>
</reference>
<feature type="domain" description="Carboxylesterase type B" evidence="2">
    <location>
        <begin position="17"/>
        <end position="122"/>
    </location>
</feature>
<feature type="region of interest" description="Disordered" evidence="1">
    <location>
        <begin position="133"/>
        <end position="164"/>
    </location>
</feature>
<sequence>MSHYATLTPTAGNSSTGYYKCQNIRFAAARTGTLRWAAPEFPTTNDGSDLIAADIDCASSEDCLYMDIYVPSNITSTAGLPVLVWTYGGGFTGGSKSQNTPKGLFDLSKGFIFVAYNYRLGYSTYTLSSITSSTTTTGTTGGNATNTNITTTAPGGATGGLGGGPGGSTSVNATIARQMQKYLLSFVLTGDPNSMWSGDKTYWPLQHYHHH</sequence>
<protein>
    <submittedName>
        <fullName evidence="3">Alpha/Beta hydrolase protein</fullName>
    </submittedName>
</protein>